<feature type="transmembrane region" description="Helical" evidence="1">
    <location>
        <begin position="64"/>
        <end position="83"/>
    </location>
</feature>
<keyword evidence="1" id="KW-1133">Transmembrane helix</keyword>
<dbReference type="KEGG" id="dno:DNO_0427"/>
<dbReference type="HOGENOM" id="CLU_049710_1_0_6"/>
<dbReference type="GO" id="GO:0005886">
    <property type="term" value="C:plasma membrane"/>
    <property type="evidence" value="ECO:0007669"/>
    <property type="project" value="TreeGrafter"/>
</dbReference>
<dbReference type="EMBL" id="CP000513">
    <property type="protein sequence ID" value="ABQ13802.1"/>
    <property type="molecule type" value="Genomic_DNA"/>
</dbReference>
<name>A5EVV8_DICNV</name>
<feature type="transmembrane region" description="Helical" evidence="1">
    <location>
        <begin position="207"/>
        <end position="226"/>
    </location>
</feature>
<dbReference type="eggNOG" id="COG4137">
    <property type="taxonomic scope" value="Bacteria"/>
</dbReference>
<dbReference type="PANTHER" id="PTHR38034">
    <property type="entry name" value="INNER MEMBRANE PROTEIN YPJD"/>
    <property type="match status" value="1"/>
</dbReference>
<feature type="transmembrane region" description="Helical" evidence="1">
    <location>
        <begin position="6"/>
        <end position="23"/>
    </location>
</feature>
<keyword evidence="1" id="KW-0472">Membrane</keyword>
<evidence type="ECO:0000256" key="1">
    <source>
        <dbReference type="SAM" id="Phobius"/>
    </source>
</evidence>
<dbReference type="InterPro" id="IPR052372">
    <property type="entry name" value="YpjD/HemX"/>
</dbReference>
<dbReference type="AlphaFoldDB" id="A5EVV8"/>
<dbReference type="PANTHER" id="PTHR38034:SF1">
    <property type="entry name" value="INNER MEMBRANE PROTEIN YPJD"/>
    <property type="match status" value="1"/>
</dbReference>
<feature type="transmembrane region" description="Helical" evidence="1">
    <location>
        <begin position="90"/>
        <end position="110"/>
    </location>
</feature>
<protein>
    <submittedName>
        <fullName evidence="2">Conserved hypothetical membrane protein</fullName>
    </submittedName>
</protein>
<keyword evidence="1" id="KW-0812">Transmembrane</keyword>
<feature type="transmembrane region" description="Helical" evidence="1">
    <location>
        <begin position="30"/>
        <end position="52"/>
    </location>
</feature>
<reference evidence="2 3" key="1">
    <citation type="journal article" date="2007" name="Nat. Biotechnol.">
        <title>Genome sequence and identification of candidate vaccine antigens from the animal pathogen Dichelobacter nodosus.</title>
        <authorList>
            <person name="Myers G.S."/>
            <person name="Parker D."/>
            <person name="Al-Hasani K."/>
            <person name="Kennan R.M."/>
            <person name="Seemann T."/>
            <person name="Ren Q."/>
            <person name="Badger J.H."/>
            <person name="Selengut J.D."/>
            <person name="Deboy R.T."/>
            <person name="Tettelin H."/>
            <person name="Boyce J.D."/>
            <person name="McCarl V.P."/>
            <person name="Han X."/>
            <person name="Nelson W.C."/>
            <person name="Madupu R."/>
            <person name="Mohamoud Y."/>
            <person name="Holley T."/>
            <person name="Fedorova N."/>
            <person name="Khouri H."/>
            <person name="Bottomley S.P."/>
            <person name="Whittington R.J."/>
            <person name="Adler B."/>
            <person name="Songer J.G."/>
            <person name="Rood J.I."/>
            <person name="Paulsen I.T."/>
        </authorList>
    </citation>
    <scope>NUCLEOTIDE SEQUENCE [LARGE SCALE GENOMIC DNA]</scope>
    <source>
        <strain evidence="2 3">VCS1703A</strain>
    </source>
</reference>
<gene>
    <name evidence="2" type="ordered locus">DNO_0427</name>
</gene>
<dbReference type="RefSeq" id="WP_012030765.1">
    <property type="nucleotide sequence ID" value="NC_009446.1"/>
</dbReference>
<evidence type="ECO:0000313" key="3">
    <source>
        <dbReference type="Proteomes" id="UP000000248"/>
    </source>
</evidence>
<proteinExistence type="predicted"/>
<sequence length="259" mass="29366">MGLWLPLMVVSLYLGMSAAFWRLRQQKMNPFWAVLLLVFICQMHAVLLLTSLTNPSAHLINLSPFNVLSIAAWLLTCCSLLCLWQPQMALVGVIIGAINAILVTLASFAGNHEVLSLNEKGVIGHIFISTAAGSVLTIACLHSVFYWYLFHRLKQKKLKNINMASLSQLERMTIIFIMLGWLLLLFSLFTGWLYVDGLFAAHLWQNTLLTLASFAVLSYLLHAYFWQNRGGLWLVRWLFFAYGLLLTGYVSRTMMMNLS</sequence>
<feature type="transmembrane region" description="Helical" evidence="1">
    <location>
        <begin position="122"/>
        <end position="150"/>
    </location>
</feature>
<evidence type="ECO:0000313" key="2">
    <source>
        <dbReference type="EMBL" id="ABQ13802.1"/>
    </source>
</evidence>
<dbReference type="Proteomes" id="UP000000248">
    <property type="component" value="Chromosome"/>
</dbReference>
<accession>A5EVV8</accession>
<organism evidence="2 3">
    <name type="scientific">Dichelobacter nodosus (strain VCS1703A)</name>
    <dbReference type="NCBI Taxonomy" id="246195"/>
    <lineage>
        <taxon>Bacteria</taxon>
        <taxon>Pseudomonadati</taxon>
        <taxon>Pseudomonadota</taxon>
        <taxon>Gammaproteobacteria</taxon>
        <taxon>Cardiobacteriales</taxon>
        <taxon>Cardiobacteriaceae</taxon>
        <taxon>Dichelobacter</taxon>
    </lineage>
</organism>
<dbReference type="STRING" id="246195.DNO_0427"/>
<feature type="transmembrane region" description="Helical" evidence="1">
    <location>
        <begin position="233"/>
        <end position="251"/>
    </location>
</feature>
<feature type="transmembrane region" description="Helical" evidence="1">
    <location>
        <begin position="171"/>
        <end position="195"/>
    </location>
</feature>
<keyword evidence="3" id="KW-1185">Reference proteome</keyword>